<evidence type="ECO:0000313" key="5">
    <source>
        <dbReference type="Proteomes" id="UP000507470"/>
    </source>
</evidence>
<gene>
    <name evidence="4" type="ORF">MCOR_25975</name>
</gene>
<keyword evidence="5" id="KW-1185">Reference proteome</keyword>
<proteinExistence type="predicted"/>
<evidence type="ECO:0000313" key="4">
    <source>
        <dbReference type="EMBL" id="CAC5390925.1"/>
    </source>
</evidence>
<organism evidence="4 5">
    <name type="scientific">Mytilus coruscus</name>
    <name type="common">Sea mussel</name>
    <dbReference type="NCBI Taxonomy" id="42192"/>
    <lineage>
        <taxon>Eukaryota</taxon>
        <taxon>Metazoa</taxon>
        <taxon>Spiralia</taxon>
        <taxon>Lophotrochozoa</taxon>
        <taxon>Mollusca</taxon>
        <taxon>Bivalvia</taxon>
        <taxon>Autobranchia</taxon>
        <taxon>Pteriomorphia</taxon>
        <taxon>Mytilida</taxon>
        <taxon>Mytiloidea</taxon>
        <taxon>Mytilidae</taxon>
        <taxon>Mytilinae</taxon>
        <taxon>Mytilus</taxon>
    </lineage>
</organism>
<protein>
    <submittedName>
        <fullName evidence="4">Uncharacterized protein</fullName>
    </submittedName>
</protein>
<dbReference type="AlphaFoldDB" id="A0A6J8C3F2"/>
<feature type="transmembrane region" description="Helical" evidence="2">
    <location>
        <begin position="131"/>
        <end position="152"/>
    </location>
</feature>
<feature type="compositionally biased region" description="Polar residues" evidence="1">
    <location>
        <begin position="213"/>
        <end position="227"/>
    </location>
</feature>
<feature type="signal peptide" evidence="3">
    <location>
        <begin position="1"/>
        <end position="16"/>
    </location>
</feature>
<reference evidence="4 5" key="1">
    <citation type="submission" date="2020-06" db="EMBL/GenBank/DDBJ databases">
        <authorList>
            <person name="Li R."/>
            <person name="Bekaert M."/>
        </authorList>
    </citation>
    <scope>NUCLEOTIDE SEQUENCE [LARGE SCALE GENOMIC DNA]</scope>
    <source>
        <strain evidence="5">wild</strain>
    </source>
</reference>
<dbReference type="Proteomes" id="UP000507470">
    <property type="component" value="Unassembled WGS sequence"/>
</dbReference>
<name>A0A6J8C3F2_MYTCO</name>
<feature type="region of interest" description="Disordered" evidence="1">
    <location>
        <begin position="212"/>
        <end position="240"/>
    </location>
</feature>
<keyword evidence="2" id="KW-0812">Transmembrane</keyword>
<sequence length="292" mass="32932">MGGYFVLILCFTAVHCYRTVRFQRWTNAVVKWELSQSVSTTNAAIKRNSNLVIFNIAFGSVLSNTGDTRYKIDKYMSNTITDIKFTIVNVTSDDAGVYTLENDNTVFGGVKLVITDFPVTENEPAMSHNTIIWSVVGSVLLVIALIFIIVVLGRNYLKTSLSVESDTLYVNMKDDSVQVITSAREKVTFLVATRMEKPTVDNVYSEVRKKTEQTSVTNPGTEHQLTRVTDPETEHQQNNEQMKTDQLVYIEVTFDDDKKLEEETVQKNITRTTYEEVDFNATAVLANNNDSS</sequence>
<keyword evidence="2" id="KW-0472">Membrane</keyword>
<keyword evidence="3" id="KW-0732">Signal</keyword>
<accession>A0A6J8C3F2</accession>
<evidence type="ECO:0000256" key="2">
    <source>
        <dbReference type="SAM" id="Phobius"/>
    </source>
</evidence>
<evidence type="ECO:0000256" key="3">
    <source>
        <dbReference type="SAM" id="SignalP"/>
    </source>
</evidence>
<evidence type="ECO:0000256" key="1">
    <source>
        <dbReference type="SAM" id="MobiDB-lite"/>
    </source>
</evidence>
<keyword evidence="2" id="KW-1133">Transmembrane helix</keyword>
<dbReference type="EMBL" id="CACVKT020004646">
    <property type="protein sequence ID" value="CAC5390925.1"/>
    <property type="molecule type" value="Genomic_DNA"/>
</dbReference>
<feature type="chain" id="PRO_5026703677" evidence="3">
    <location>
        <begin position="17"/>
        <end position="292"/>
    </location>
</feature>
<dbReference type="OrthoDB" id="10356971at2759"/>